<dbReference type="GO" id="GO:0005886">
    <property type="term" value="C:plasma membrane"/>
    <property type="evidence" value="ECO:0007669"/>
    <property type="project" value="TreeGrafter"/>
</dbReference>
<feature type="domain" description="Ketosynthase family 3 (KS3)" evidence="6">
    <location>
        <begin position="209"/>
        <end position="643"/>
    </location>
</feature>
<evidence type="ECO:0000256" key="4">
    <source>
        <dbReference type="SAM" id="MobiDB-lite"/>
    </source>
</evidence>
<dbReference type="Pfam" id="PF00109">
    <property type="entry name" value="ketoacyl-synt"/>
    <property type="match status" value="1"/>
</dbReference>
<feature type="compositionally biased region" description="Basic and acidic residues" evidence="4">
    <location>
        <begin position="101"/>
        <end position="110"/>
    </location>
</feature>
<dbReference type="PANTHER" id="PTHR43775">
    <property type="entry name" value="FATTY ACID SYNTHASE"/>
    <property type="match status" value="1"/>
</dbReference>
<feature type="domain" description="Carrier" evidence="5">
    <location>
        <begin position="4"/>
        <end position="78"/>
    </location>
</feature>
<dbReference type="SUPFAM" id="SSF53901">
    <property type="entry name" value="Thiolase-like"/>
    <property type="match status" value="1"/>
</dbReference>
<keyword evidence="8" id="KW-1185">Reference proteome</keyword>
<dbReference type="SMART" id="SM00825">
    <property type="entry name" value="PKS_KS"/>
    <property type="match status" value="1"/>
</dbReference>
<feature type="region of interest" description="Disordered" evidence="4">
    <location>
        <begin position="101"/>
        <end position="136"/>
    </location>
</feature>
<keyword evidence="1" id="KW-0596">Phosphopantetheine</keyword>
<dbReference type="InterPro" id="IPR001031">
    <property type="entry name" value="Thioesterase"/>
</dbReference>
<evidence type="ECO:0000259" key="6">
    <source>
        <dbReference type="PROSITE" id="PS52004"/>
    </source>
</evidence>
<evidence type="ECO:0000313" key="7">
    <source>
        <dbReference type="EMBL" id="QHI36106.1"/>
    </source>
</evidence>
<dbReference type="Gene3D" id="3.40.47.10">
    <property type="match status" value="1"/>
</dbReference>
<dbReference type="InterPro" id="IPR036736">
    <property type="entry name" value="ACP-like_sf"/>
</dbReference>
<dbReference type="EMBL" id="CP019288">
    <property type="protein sequence ID" value="QHI36106.1"/>
    <property type="molecule type" value="Genomic_DNA"/>
</dbReference>
<feature type="compositionally biased region" description="Low complexity" evidence="4">
    <location>
        <begin position="114"/>
        <end position="135"/>
    </location>
</feature>
<dbReference type="InterPro" id="IPR050091">
    <property type="entry name" value="PKS_NRPS_Biosynth_Enz"/>
</dbReference>
<evidence type="ECO:0000256" key="1">
    <source>
        <dbReference type="ARBA" id="ARBA00022450"/>
    </source>
</evidence>
<dbReference type="KEGG" id="kan:IMCC3317_14600"/>
<dbReference type="SUPFAM" id="SSF53474">
    <property type="entry name" value="alpha/beta-Hydrolases"/>
    <property type="match status" value="1"/>
</dbReference>
<evidence type="ECO:0000256" key="2">
    <source>
        <dbReference type="ARBA" id="ARBA00022553"/>
    </source>
</evidence>
<dbReference type="Gene3D" id="1.10.1200.10">
    <property type="entry name" value="ACP-like"/>
    <property type="match status" value="2"/>
</dbReference>
<organism evidence="7 8">
    <name type="scientific">Kordia antarctica</name>
    <dbReference type="NCBI Taxonomy" id="1218801"/>
    <lineage>
        <taxon>Bacteria</taxon>
        <taxon>Pseudomonadati</taxon>
        <taxon>Bacteroidota</taxon>
        <taxon>Flavobacteriia</taxon>
        <taxon>Flavobacteriales</taxon>
        <taxon>Flavobacteriaceae</taxon>
        <taxon>Kordia</taxon>
    </lineage>
</organism>
<dbReference type="PROSITE" id="PS50075">
    <property type="entry name" value="CARRIER"/>
    <property type="match status" value="2"/>
</dbReference>
<dbReference type="InterPro" id="IPR009081">
    <property type="entry name" value="PP-bd_ACP"/>
</dbReference>
<name>A0A7L4ZIU0_9FLAO</name>
<evidence type="ECO:0000259" key="5">
    <source>
        <dbReference type="PROSITE" id="PS50075"/>
    </source>
</evidence>
<dbReference type="GO" id="GO:0071770">
    <property type="term" value="P:DIM/DIP cell wall layer assembly"/>
    <property type="evidence" value="ECO:0007669"/>
    <property type="project" value="TreeGrafter"/>
</dbReference>
<keyword evidence="3" id="KW-0808">Transferase</keyword>
<dbReference type="GO" id="GO:0031177">
    <property type="term" value="F:phosphopantetheine binding"/>
    <property type="evidence" value="ECO:0007669"/>
    <property type="project" value="InterPro"/>
</dbReference>
<dbReference type="SMART" id="SM00823">
    <property type="entry name" value="PKS_PP"/>
    <property type="match status" value="2"/>
</dbReference>
<accession>A0A7L4ZIU0</accession>
<dbReference type="Pfam" id="PF00550">
    <property type="entry name" value="PP-binding"/>
    <property type="match status" value="2"/>
</dbReference>
<dbReference type="InterPro" id="IPR020806">
    <property type="entry name" value="PKS_PP-bd"/>
</dbReference>
<dbReference type="Proteomes" id="UP000464657">
    <property type="component" value="Chromosome"/>
</dbReference>
<dbReference type="GO" id="GO:0005737">
    <property type="term" value="C:cytoplasm"/>
    <property type="evidence" value="ECO:0007669"/>
    <property type="project" value="UniProtKB-SubCell"/>
</dbReference>
<evidence type="ECO:0000256" key="3">
    <source>
        <dbReference type="ARBA" id="ARBA00022679"/>
    </source>
</evidence>
<dbReference type="GO" id="GO:0004312">
    <property type="term" value="F:fatty acid synthase activity"/>
    <property type="evidence" value="ECO:0007669"/>
    <property type="project" value="TreeGrafter"/>
</dbReference>
<dbReference type="Pfam" id="PF00975">
    <property type="entry name" value="Thioesterase"/>
    <property type="match status" value="1"/>
</dbReference>
<dbReference type="InterPro" id="IPR029058">
    <property type="entry name" value="AB_hydrolase_fold"/>
</dbReference>
<protein>
    <submittedName>
        <fullName evidence="7">Polyketide synthase PksJ</fullName>
    </submittedName>
</protein>
<evidence type="ECO:0000313" key="8">
    <source>
        <dbReference type="Proteomes" id="UP000464657"/>
    </source>
</evidence>
<dbReference type="SUPFAM" id="SSF47336">
    <property type="entry name" value="ACP-like"/>
    <property type="match status" value="2"/>
</dbReference>
<keyword evidence="2" id="KW-0597">Phosphoprotein</keyword>
<dbReference type="AlphaFoldDB" id="A0A7L4ZIU0"/>
<dbReference type="Pfam" id="PF22621">
    <property type="entry name" value="CurL-like_PKS_C"/>
    <property type="match status" value="1"/>
</dbReference>
<dbReference type="InterPro" id="IPR014030">
    <property type="entry name" value="Ketoacyl_synth_N"/>
</dbReference>
<proteinExistence type="predicted"/>
<dbReference type="CDD" id="cd00833">
    <property type="entry name" value="PKS"/>
    <property type="match status" value="1"/>
</dbReference>
<dbReference type="Gene3D" id="1.10.1240.100">
    <property type="match status" value="1"/>
</dbReference>
<dbReference type="PROSITE" id="PS52004">
    <property type="entry name" value="KS3_2"/>
    <property type="match status" value="1"/>
</dbReference>
<sequence length="1257" mass="140429">MVESNVLTQVKNIVSKTLKISLEKLDVDADFDNFGIDSIIAMELMSNLSKEMDISVTPAQFTEVNTIKELADIIEQTKAANSDTVVEVEAVKIEEVKEAPQRQIETEVKQATKQRQQVPVRRSSSNRSNDSSGVNESVLDKIRQEFSIDLSYRKFNSIEDIADTLVSSHLDELLQHYNIVGEETQEEDTFVENNSSHSTDYDTVTYVGSGDIAIVGISCNFPDAPNAGAYWNNLMEQKNSMREIPATRWNWKEHYAEVATEGKTNSKWAALIENPDCFDAKFFGVEAEEAKLMDPQERLLLQEVYKSFQDAGINPKELAGTNTGVYASYEYSEYEHYLRNNVDRLELGANKPVFSSSSPTYYLANRLSFLYDFNGPSESFNVNCAGSAVAINRAYHSLLDGENDVAVVGGVSLNLFADDYIALSKYEMLSPNGTCAVFDDNANGFTRGEGAASVVLKRVSDAERDNNKIYGVIKNSNQNNRGKARFMQEIDIESIANVISDCYKDAAIDPKTVNYIEVDGYATKWADSFEFEGVKKAFDKVDSKEKSCALGSLKGNIGNLESVNGLASLIKLSLSMYNKKFPATITKNKTNAFIDIDNKNHPLYIADAVIPFDSIRKDEHSLIRAGINSFADTGVNVHILVEEYDTNNADAEVETSTEPQLFILSAKDTDRLIETVNNYIAHFSDADEKSFTNTIYTLQLGREAMDERLAITTSSFQDVLKKLNSVKNSLSQGKVALEKDGIFYRSAKQTDESPLKGIFNDDMAKMLIQDTKQADRLQKLARLWIVGLDVPWKLLWEHKTARPTSLPLYPFYNNRHWAELSGNDNSTPKPVLNGKQKEPKVVAKVETMKKAVQPEWFIYMAEGAKEDENSFSSVEKMELFLQQEIASILKISAKDVDKNLDFMELGLNSIDIGTFVSNTMNLLHVTLSPAIIFNNTEINSLARYLSETYAEKVANLSVTKDAHKAKSAQIANAGAIHDELPIAERVLIPLQTTGKQTPIFAVSQGGNGTTLAFQHLVHAFGNDQPFYGLEFAMEANQSDAITIKNIAETNIEAIKKVQPKGPYRLLGYSNGGMIAFEMTKILLEKGEKIELLGFLDCLSPLQPVIDMVDEIIGAFKEKFISPSGEKIHLDADKMKSMSGKDRISYLHEAITKNGFSIPKKQFEDTYEILITMDTACRAYKPSKISEKVNNILFRATKGYMEGYKKLVQDYGWNKLFSNKIQISHIDANHFSITDKEPSIEIAKKINALLKKSQKTNL</sequence>
<reference evidence="7 8" key="1">
    <citation type="journal article" date="2013" name="Int. J. Syst. Evol. Microbiol.">
        <title>Kordia antarctica sp. nov., isolated from Antarctic seawater.</title>
        <authorList>
            <person name="Baek K."/>
            <person name="Choi A."/>
            <person name="Kang I."/>
            <person name="Lee K."/>
            <person name="Cho J.C."/>
        </authorList>
    </citation>
    <scope>NUCLEOTIDE SEQUENCE [LARGE SCALE GENOMIC DNA]</scope>
    <source>
        <strain evidence="7 8">IMCC3317</strain>
    </source>
</reference>
<dbReference type="Pfam" id="PF02801">
    <property type="entry name" value="Ketoacyl-synt_C"/>
    <property type="match status" value="1"/>
</dbReference>
<dbReference type="InterPro" id="IPR020841">
    <property type="entry name" value="PKS_Beta-ketoAc_synthase_dom"/>
</dbReference>
<dbReference type="RefSeq" id="WP_228054975.1">
    <property type="nucleotide sequence ID" value="NZ_CP019288.1"/>
</dbReference>
<dbReference type="Gene3D" id="3.40.50.1820">
    <property type="entry name" value="alpha/beta hydrolase"/>
    <property type="match status" value="1"/>
</dbReference>
<dbReference type="PANTHER" id="PTHR43775:SF37">
    <property type="entry name" value="SI:DKEY-61P9.11"/>
    <property type="match status" value="1"/>
</dbReference>
<dbReference type="InterPro" id="IPR014031">
    <property type="entry name" value="Ketoacyl_synth_C"/>
</dbReference>
<dbReference type="GO" id="GO:0006633">
    <property type="term" value="P:fatty acid biosynthetic process"/>
    <property type="evidence" value="ECO:0007669"/>
    <property type="project" value="TreeGrafter"/>
</dbReference>
<gene>
    <name evidence="7" type="primary">pksJ</name>
    <name evidence="7" type="ORF">IMCC3317_14600</name>
</gene>
<dbReference type="InterPro" id="IPR016039">
    <property type="entry name" value="Thiolase-like"/>
</dbReference>
<feature type="domain" description="Carrier" evidence="5">
    <location>
        <begin position="872"/>
        <end position="949"/>
    </location>
</feature>